<comment type="similarity">
    <text evidence="4 13">Belongs to the peptidase M16 family.</text>
</comment>
<evidence type="ECO:0000256" key="10">
    <source>
        <dbReference type="ARBA" id="ARBA00023136"/>
    </source>
</evidence>
<evidence type="ECO:0000256" key="11">
    <source>
        <dbReference type="ARBA" id="ARBA00030006"/>
    </source>
</evidence>
<dbReference type="GO" id="GO:0005759">
    <property type="term" value="C:mitochondrial matrix"/>
    <property type="evidence" value="ECO:0007669"/>
    <property type="project" value="UniProtKB-SubCell"/>
</dbReference>
<keyword evidence="7" id="KW-0999">Mitochondrion inner membrane</keyword>
<dbReference type="GO" id="GO:0006627">
    <property type="term" value="P:protein processing involved in protein targeting to mitochondrion"/>
    <property type="evidence" value="ECO:0007669"/>
    <property type="project" value="TreeGrafter"/>
</dbReference>
<evidence type="ECO:0000313" key="17">
    <source>
        <dbReference type="Proteomes" id="UP000228934"/>
    </source>
</evidence>
<dbReference type="InterPro" id="IPR050361">
    <property type="entry name" value="MPP/UQCRC_Complex"/>
</dbReference>
<gene>
    <name evidence="16" type="ORF">AB205_0045870</name>
</gene>
<keyword evidence="17" id="KW-1185">Reference proteome</keyword>
<evidence type="ECO:0000256" key="8">
    <source>
        <dbReference type="ARBA" id="ARBA00022946"/>
    </source>
</evidence>
<evidence type="ECO:0000256" key="9">
    <source>
        <dbReference type="ARBA" id="ARBA00023128"/>
    </source>
</evidence>
<evidence type="ECO:0000256" key="13">
    <source>
        <dbReference type="RuleBase" id="RU004447"/>
    </source>
</evidence>
<dbReference type="FunFam" id="3.30.830.10:FF:000010">
    <property type="entry name" value="Mitochondrial-processing peptidase alpha subunit, mitochondrial"/>
    <property type="match status" value="1"/>
</dbReference>
<accession>A0A2G9S384</accession>
<evidence type="ECO:0000256" key="6">
    <source>
        <dbReference type="ARBA" id="ARBA00016741"/>
    </source>
</evidence>
<evidence type="ECO:0000256" key="7">
    <source>
        <dbReference type="ARBA" id="ARBA00022792"/>
    </source>
</evidence>
<keyword evidence="8" id="KW-0809">Transit peptide</keyword>
<dbReference type="GO" id="GO:0005743">
    <property type="term" value="C:mitochondrial inner membrane"/>
    <property type="evidence" value="ECO:0007669"/>
    <property type="project" value="UniProtKB-SubCell"/>
</dbReference>
<dbReference type="FunFam" id="3.30.830.10:FF:000014">
    <property type="entry name" value="Mitochondrial-processing peptidase alpha subunit, mitochondrial"/>
    <property type="match status" value="1"/>
</dbReference>
<comment type="subcellular location">
    <subcellularLocation>
        <location evidence="2">Mitochondrion inner membrane</location>
    </subcellularLocation>
    <subcellularLocation>
        <location evidence="3">Mitochondrion matrix</location>
    </subcellularLocation>
</comment>
<dbReference type="Pfam" id="PF05193">
    <property type="entry name" value="Peptidase_M16_C"/>
    <property type="match status" value="1"/>
</dbReference>
<dbReference type="InterPro" id="IPR011249">
    <property type="entry name" value="Metalloenz_LuxS/M16"/>
</dbReference>
<evidence type="ECO:0000259" key="14">
    <source>
        <dbReference type="Pfam" id="PF00675"/>
    </source>
</evidence>
<dbReference type="GO" id="GO:0046872">
    <property type="term" value="F:metal ion binding"/>
    <property type="evidence" value="ECO:0007669"/>
    <property type="project" value="InterPro"/>
</dbReference>
<evidence type="ECO:0000256" key="3">
    <source>
        <dbReference type="ARBA" id="ARBA00004305"/>
    </source>
</evidence>
<dbReference type="InterPro" id="IPR011765">
    <property type="entry name" value="Pept_M16_N"/>
</dbReference>
<sequence>MAANMTRSRAWRGIQRYGLPVYRRYSSGGSYPSIPLTAPLPGVPKPVFARVDGQEKFETKVTTLDNGLRVASQNKFGQFCTVGLLINSGSRHETKYLSGISHFLEKLAFSSTAQFGSKDEILLTLEKHGGICDCQTSRDTTMYAVSADAKGLDTVVSLLTEVVLQPQLSDKELEMTRMAVRFELEDLNMRPDPEPLLTEMIHANDLSLLIFGQAAFRDNTVGLPRFSPVENIDKIDRKTLHAYMHNYYTPERMVLAGVGIEHDQLLECAKKYLQGVEPVWASGKPCSVDRSIAQYTGGIVKVEKDMSDVSLGPTPIPELTHIMIGLESCSFLEDDFIPFAVLNMMMGGGGSFSAGGPGKGMFTRLYLNVLNRHHWMYNATSYHHSYEDTGLLCIHASADPRQVREMVEIITREFALMAGSVGEVELERAKTQLKSMLMMNLESRPVIFEDVGRQVLATGTRKLPHELCSLISNIKANDIKRVATKMLRNKPAVAALGDLSELPDYDQIQTALSSKDGRLPRSYRLFR</sequence>
<dbReference type="PANTHER" id="PTHR11851">
    <property type="entry name" value="METALLOPROTEASE"/>
    <property type="match status" value="1"/>
</dbReference>
<dbReference type="InterPro" id="IPR001431">
    <property type="entry name" value="Pept_M16_Zn_BS"/>
</dbReference>
<name>A0A2G9S384_AQUCT</name>
<dbReference type="PROSITE" id="PS00143">
    <property type="entry name" value="INSULINASE"/>
    <property type="match status" value="1"/>
</dbReference>
<evidence type="ECO:0000256" key="5">
    <source>
        <dbReference type="ARBA" id="ARBA00011587"/>
    </source>
</evidence>
<dbReference type="AlphaFoldDB" id="A0A2G9S384"/>
<evidence type="ECO:0000256" key="12">
    <source>
        <dbReference type="ARBA" id="ARBA00032315"/>
    </source>
</evidence>
<dbReference type="SUPFAM" id="SSF63411">
    <property type="entry name" value="LuxS/MPP-like metallohydrolase"/>
    <property type="match status" value="2"/>
</dbReference>
<evidence type="ECO:0000313" key="16">
    <source>
        <dbReference type="EMBL" id="PIO33913.1"/>
    </source>
</evidence>
<protein>
    <recommendedName>
        <fullName evidence="6">Mitochondrial-processing peptidase subunit alpha</fullName>
    </recommendedName>
    <alternativeName>
        <fullName evidence="11">Alpha-MPP</fullName>
    </alternativeName>
    <alternativeName>
        <fullName evidence="12">Inactive zinc metalloprotease alpha</fullName>
    </alternativeName>
</protein>
<evidence type="ECO:0000256" key="1">
    <source>
        <dbReference type="ARBA" id="ARBA00002123"/>
    </source>
</evidence>
<dbReference type="OrthoDB" id="277191at2759"/>
<proteinExistence type="inferred from homology"/>
<feature type="domain" description="Peptidase M16 C-terminal" evidence="15">
    <location>
        <begin position="234"/>
        <end position="433"/>
    </location>
</feature>
<dbReference type="GO" id="GO:0004222">
    <property type="term" value="F:metalloendopeptidase activity"/>
    <property type="evidence" value="ECO:0007669"/>
    <property type="project" value="InterPro"/>
</dbReference>
<feature type="domain" description="Peptidase M16 N-terminal" evidence="14">
    <location>
        <begin position="69"/>
        <end position="204"/>
    </location>
</feature>
<dbReference type="Gene3D" id="3.30.830.10">
    <property type="entry name" value="Metalloenzyme, LuxS/M16 peptidase-like"/>
    <property type="match status" value="2"/>
</dbReference>
<comment type="function">
    <text evidence="1">Substrate recognition and binding subunit of the essential mitochondrial processing protease (MPP), which cleaves the mitochondrial sequence off newly imported precursors proteins.</text>
</comment>
<reference evidence="17" key="1">
    <citation type="journal article" date="2017" name="Nat. Commun.">
        <title>The North American bullfrog draft genome provides insight into hormonal regulation of long noncoding RNA.</title>
        <authorList>
            <person name="Hammond S.A."/>
            <person name="Warren R.L."/>
            <person name="Vandervalk B.P."/>
            <person name="Kucuk E."/>
            <person name="Khan H."/>
            <person name="Gibb E.A."/>
            <person name="Pandoh P."/>
            <person name="Kirk H."/>
            <person name="Zhao Y."/>
            <person name="Jones M."/>
            <person name="Mungall A.J."/>
            <person name="Coope R."/>
            <person name="Pleasance S."/>
            <person name="Moore R.A."/>
            <person name="Holt R.A."/>
            <person name="Round J.M."/>
            <person name="Ohora S."/>
            <person name="Walle B.V."/>
            <person name="Veldhoen N."/>
            <person name="Helbing C.C."/>
            <person name="Birol I."/>
        </authorList>
    </citation>
    <scope>NUCLEOTIDE SEQUENCE [LARGE SCALE GENOMIC DNA]</scope>
</reference>
<dbReference type="PANTHER" id="PTHR11851:SF49">
    <property type="entry name" value="MITOCHONDRIAL-PROCESSING PEPTIDASE SUBUNIT ALPHA"/>
    <property type="match status" value="1"/>
</dbReference>
<comment type="subunit">
    <text evidence="5">Heterodimer of PMPCA (alpha) and PMPCB (beta) subunits, forming the mitochondrial processing protease (MPP) in which PMPCA is involved in substrate recognition and binding and PMPCB is the catalytic subunit.</text>
</comment>
<dbReference type="EMBL" id="KV927306">
    <property type="protein sequence ID" value="PIO33913.1"/>
    <property type="molecule type" value="Genomic_DNA"/>
</dbReference>
<keyword evidence="9" id="KW-0496">Mitochondrion</keyword>
<dbReference type="InterPro" id="IPR007863">
    <property type="entry name" value="Peptidase_M16_C"/>
</dbReference>
<evidence type="ECO:0000259" key="15">
    <source>
        <dbReference type="Pfam" id="PF05193"/>
    </source>
</evidence>
<dbReference type="Pfam" id="PF00675">
    <property type="entry name" value="Peptidase_M16"/>
    <property type="match status" value="1"/>
</dbReference>
<evidence type="ECO:0000256" key="4">
    <source>
        <dbReference type="ARBA" id="ARBA00007261"/>
    </source>
</evidence>
<evidence type="ECO:0000256" key="2">
    <source>
        <dbReference type="ARBA" id="ARBA00004273"/>
    </source>
</evidence>
<dbReference type="Proteomes" id="UP000228934">
    <property type="component" value="Unassembled WGS sequence"/>
</dbReference>
<organism evidence="16 17">
    <name type="scientific">Aquarana catesbeiana</name>
    <name type="common">American bullfrog</name>
    <name type="synonym">Rana catesbeiana</name>
    <dbReference type="NCBI Taxonomy" id="8400"/>
    <lineage>
        <taxon>Eukaryota</taxon>
        <taxon>Metazoa</taxon>
        <taxon>Chordata</taxon>
        <taxon>Craniata</taxon>
        <taxon>Vertebrata</taxon>
        <taxon>Euteleostomi</taxon>
        <taxon>Amphibia</taxon>
        <taxon>Batrachia</taxon>
        <taxon>Anura</taxon>
        <taxon>Neobatrachia</taxon>
        <taxon>Ranoidea</taxon>
        <taxon>Ranidae</taxon>
        <taxon>Aquarana</taxon>
    </lineage>
</organism>
<keyword evidence="10" id="KW-0472">Membrane</keyword>